<dbReference type="PANTHER" id="PTHR43289">
    <property type="entry name" value="MITOGEN-ACTIVATED PROTEIN KINASE KINASE KINASE 20-RELATED"/>
    <property type="match status" value="1"/>
</dbReference>
<dbReference type="SUPFAM" id="SSF56112">
    <property type="entry name" value="Protein kinase-like (PK-like)"/>
    <property type="match status" value="1"/>
</dbReference>
<dbReference type="PROSITE" id="PS00107">
    <property type="entry name" value="PROTEIN_KINASE_ATP"/>
    <property type="match status" value="1"/>
</dbReference>
<feature type="binding site" evidence="7">
    <location>
        <position position="53"/>
    </location>
    <ligand>
        <name>ATP</name>
        <dbReference type="ChEBI" id="CHEBI:30616"/>
    </ligand>
</feature>
<dbReference type="InterPro" id="IPR008271">
    <property type="entry name" value="Ser/Thr_kinase_AS"/>
</dbReference>
<dbReference type="PANTHER" id="PTHR43289:SF6">
    <property type="entry name" value="SERINE_THREONINE-PROTEIN KINASE NEKL-3"/>
    <property type="match status" value="1"/>
</dbReference>
<evidence type="ECO:0000313" key="12">
    <source>
        <dbReference type="Proteomes" id="UP000199497"/>
    </source>
</evidence>
<proteinExistence type="predicted"/>
<keyword evidence="5 11" id="KW-0418">Kinase</keyword>
<feature type="transmembrane region" description="Helical" evidence="9">
    <location>
        <begin position="404"/>
        <end position="425"/>
    </location>
</feature>
<dbReference type="Proteomes" id="UP000199497">
    <property type="component" value="Unassembled WGS sequence"/>
</dbReference>
<dbReference type="InterPro" id="IPR017441">
    <property type="entry name" value="Protein_kinase_ATP_BS"/>
</dbReference>
<dbReference type="OrthoDB" id="9762169at2"/>
<dbReference type="EC" id="2.7.11.1" evidence="1"/>
<reference evidence="12" key="1">
    <citation type="submission" date="2016-10" db="EMBL/GenBank/DDBJ databases">
        <authorList>
            <person name="Varghese N."/>
            <person name="Submissions S."/>
        </authorList>
    </citation>
    <scope>NUCLEOTIDE SEQUENCE [LARGE SCALE GENOMIC DNA]</scope>
    <source>
        <strain evidence="12">DSM 46732</strain>
    </source>
</reference>
<dbReference type="CDD" id="cd14014">
    <property type="entry name" value="STKc_PknB_like"/>
    <property type="match status" value="1"/>
</dbReference>
<dbReference type="EMBL" id="FNJR01000001">
    <property type="protein sequence ID" value="SDO92392.1"/>
    <property type="molecule type" value="Genomic_DNA"/>
</dbReference>
<feature type="domain" description="Protein kinase" evidence="10">
    <location>
        <begin position="24"/>
        <end position="283"/>
    </location>
</feature>
<keyword evidence="3" id="KW-0808">Transferase</keyword>
<keyword evidence="9" id="KW-1133">Transmembrane helix</keyword>
<dbReference type="InterPro" id="IPR000719">
    <property type="entry name" value="Prot_kinase_dom"/>
</dbReference>
<dbReference type="Pfam" id="PF00069">
    <property type="entry name" value="Pkinase"/>
    <property type="match status" value="1"/>
</dbReference>
<keyword evidence="9" id="KW-0472">Membrane</keyword>
<dbReference type="PROSITE" id="PS00108">
    <property type="entry name" value="PROTEIN_KINASE_ST"/>
    <property type="match status" value="1"/>
</dbReference>
<evidence type="ECO:0000256" key="8">
    <source>
        <dbReference type="SAM" id="MobiDB-lite"/>
    </source>
</evidence>
<evidence type="ECO:0000256" key="2">
    <source>
        <dbReference type="ARBA" id="ARBA00022527"/>
    </source>
</evidence>
<gene>
    <name evidence="11" type="ORF">SAMN04487905_101139</name>
</gene>
<evidence type="ECO:0000256" key="4">
    <source>
        <dbReference type="ARBA" id="ARBA00022741"/>
    </source>
</evidence>
<keyword evidence="12" id="KW-1185">Reference proteome</keyword>
<name>A0A1H0NI04_9ACTN</name>
<dbReference type="Gene3D" id="1.10.510.10">
    <property type="entry name" value="Transferase(Phosphotransferase) domain 1"/>
    <property type="match status" value="1"/>
</dbReference>
<evidence type="ECO:0000313" key="11">
    <source>
        <dbReference type="EMBL" id="SDO92392.1"/>
    </source>
</evidence>
<dbReference type="AlphaFoldDB" id="A0A1H0NI04"/>
<dbReference type="GO" id="GO:0004674">
    <property type="term" value="F:protein serine/threonine kinase activity"/>
    <property type="evidence" value="ECO:0007669"/>
    <property type="project" value="UniProtKB-KW"/>
</dbReference>
<evidence type="ECO:0000256" key="7">
    <source>
        <dbReference type="PROSITE-ProRule" id="PRU10141"/>
    </source>
</evidence>
<evidence type="ECO:0000256" key="9">
    <source>
        <dbReference type="SAM" id="Phobius"/>
    </source>
</evidence>
<evidence type="ECO:0000256" key="6">
    <source>
        <dbReference type="ARBA" id="ARBA00022840"/>
    </source>
</evidence>
<accession>A0A1H0NI04</accession>
<keyword evidence="9" id="KW-0812">Transmembrane</keyword>
<dbReference type="PROSITE" id="PS50011">
    <property type="entry name" value="PROTEIN_KINASE_DOM"/>
    <property type="match status" value="1"/>
</dbReference>
<dbReference type="SMART" id="SM00220">
    <property type="entry name" value="S_TKc"/>
    <property type="match status" value="1"/>
</dbReference>
<evidence type="ECO:0000256" key="5">
    <source>
        <dbReference type="ARBA" id="ARBA00022777"/>
    </source>
</evidence>
<evidence type="ECO:0000259" key="10">
    <source>
        <dbReference type="PROSITE" id="PS50011"/>
    </source>
</evidence>
<feature type="compositionally biased region" description="Pro residues" evidence="8">
    <location>
        <begin position="384"/>
        <end position="393"/>
    </location>
</feature>
<dbReference type="Gene3D" id="3.30.200.20">
    <property type="entry name" value="Phosphorylase Kinase, domain 1"/>
    <property type="match status" value="1"/>
</dbReference>
<sequence length="626" mass="67241">MDNEGVPEAEPDESSAGRLIADRYRMRSRIGGGAMGSVWSGMDELLRRPVAIKAVRLPPGIPESEAAEIRERTLREARATAVVTHPNVVTLYDVAREGDEPFVVMELVPSHSLASIIADHGPLDDRQLAVAIEAVSSALETAHQAGVVHRDVKPGNILLAADGRIKLSDFGISRNVAEPTLTRSGIMLGTPAFIAPEVAAGETVTAAADLWGLGAALYAASEGVPPYDTDDNPVATINSVVNGPVPRTGREGPVGEVITGLLVKDPQRRMPLREVRRHVQPLLPEPGVEPFAALLPEETATVRTPLPDASDAERVQSSGQSWPAEPGSRSGSDVADPPGSRPHSDNPGTRGESRWDGDVPSVLGPARAEEPGEPGSAPLAADPGPLPFTPSEPPPRRRRSPVRVLLLALATVLVFFPAAGASFVATRMLAGEPVIPSYADPGPDTLPRRELVELRVHSGTIEHRGDGRGSGYYTMPVPKGWTRYQEYSKEAPTRGMTVRFVSPPGTTELAVQRFGGYYERGYTTEGYIAALKEKQRSSNNRVEMRSRTILDSTRSGGPHDLELLYNVVTRPLDGTNGADGPLTQHVAARLIRRDGDLWIVRVTTESDLRQAQRLMGRTAGRFQTPD</sequence>
<evidence type="ECO:0000256" key="1">
    <source>
        <dbReference type="ARBA" id="ARBA00012513"/>
    </source>
</evidence>
<organism evidence="11 12">
    <name type="scientific">Actinopolyspora xinjiangensis</name>
    <dbReference type="NCBI Taxonomy" id="405564"/>
    <lineage>
        <taxon>Bacteria</taxon>
        <taxon>Bacillati</taxon>
        <taxon>Actinomycetota</taxon>
        <taxon>Actinomycetes</taxon>
        <taxon>Actinopolysporales</taxon>
        <taxon>Actinopolysporaceae</taxon>
        <taxon>Actinopolyspora</taxon>
    </lineage>
</organism>
<dbReference type="GO" id="GO:0005524">
    <property type="term" value="F:ATP binding"/>
    <property type="evidence" value="ECO:0007669"/>
    <property type="project" value="UniProtKB-UniRule"/>
</dbReference>
<keyword evidence="2 11" id="KW-0723">Serine/threonine-protein kinase</keyword>
<keyword evidence="4 7" id="KW-0547">Nucleotide-binding</keyword>
<protein>
    <recommendedName>
        <fullName evidence="1">non-specific serine/threonine protein kinase</fullName>
        <ecNumber evidence="1">2.7.11.1</ecNumber>
    </recommendedName>
</protein>
<evidence type="ECO:0000256" key="3">
    <source>
        <dbReference type="ARBA" id="ARBA00022679"/>
    </source>
</evidence>
<feature type="region of interest" description="Disordered" evidence="8">
    <location>
        <begin position="305"/>
        <end position="398"/>
    </location>
</feature>
<dbReference type="STRING" id="405564.SAMN04487905_101139"/>
<dbReference type="InterPro" id="IPR011009">
    <property type="entry name" value="Kinase-like_dom_sf"/>
</dbReference>
<keyword evidence="6 7" id="KW-0067">ATP-binding</keyword>